<accession>A0ABR2KLK6</accession>
<sequence length="2264" mass="257503">MTKKQDSTIMNQQMNALSRPFEKMVDQIFQNFPEKPPPSSKKDKDIEQSRTQYENTIYDYMNQQIVIDSDIGKVIHNASFVSSSQPDSSFSNLVSILPNIKINDKGKPSSIYFNNIKDNIDWDDMYKRSTFQYLVDSLICSFLHNLLLVSVDIKKNECLNIFNLVVESWYPKSPHPPFYERLRLINAKIWAHILYILSTKVPEEVARDLIIKRMPTPNDSDISIQVYLTLSQYIFIGNESKLNYDQLPKKFADLESIAKRSKPKGPIHGPAMTFFTNLMGYLLVNHPQYREHQFIYDLSEIAKNYTTEKNYIGPAYSLRALLYRFTKHKKMKLNLREYYEKYIEKRFIRELAPYHVESCIYFVRGENYAAHCHLEISEENYKWRYSPNEKDTMDYLFQKITLAHDDVYQEAQHQLGEFFTQIACNDFKEFVSKYLPILISNVFSLNNSLSLFIMAHNILSPVSKFSEYAKNGKDQNSINKMKEDMLKLIQDNINLKKQYPSNDIGFYAIPSFIESLNLSSAKETSDKSIIQAKMNACIHSLTNNSIVQSTTIQTGKIPNIKDCNKWMKNTVPDLGKNLFEKVSLDCKFKSAEIKPFMIDRQIEAISILPFLTISKPIIQMLVNDIYTTHCHAGSIALRTLQVFVHLDQRWIDVILTILCTPIAPTVEHQILQLQAISLIVQSGLFVHAKISTEVQQLLFKTLVYSLCSNNADIRSYSLDLANKVSVLGQKKDPDVANFIQVYSDFIDGRLQNLAFSFASFNLDFDVSEVGTIPFSTIAKSCYDNLYLFALESLSNTFRDKSNPADLDSLRVSLTNAIKDVKEMHPITKVNICIFLAGIALDKKLHAGYFTSNIKELHKLIDYVKPIRLVAYSTFYTAFKPDIGITVHAPLVKSEDPFILQVVAFVLRVYIAESTDESDYVTKTSKILLKIYKKKSRKNDWLDDRLEKSQTEVLNQASLLFNTPNDWPLIQEDNKEFIFSLCHFLITLKYLYRELFKDKATCPNGPYARPQRMSFELDSMPDKDDTLAFAFLTNLASIEDDHGLNADLVSLAQSSLNSFIKIYIIPSLITNLLRSNLIKISHISFKSIEMILNSFFVDMIPFYLSNSYTDHTFFQAIAHQFYQDDSMEEHHKVWSKSLIGKMSQQDNHFASATYSNTGILLAFAFFNVTSLNPDERSDGFTVLLNVALGSALVTGISQDEVEIATTKDISNYDELIHSLARLKTLISVQHPQLTENLLVRISKLCKKELSFCTEQFIKTSFELLKQQLHREEAQAQNEVFLHAVVPWIDQLIFNRSDDTILKDCSKDFSCLSTFTFFQMLIENVITFPLNRSHVILIDKILQQPSDGDISTLDFFIITLFKLYQLHVQNTDSKLTNSRKEQRISLGSLTGKQQQNEGCDDVTRTIISVIVYLLGQNKEDVIGIISKYLSFKAWFYYQIQLKKIDTAFDIDEFIKDIVANDEVKLHSRPGMQPKAGPKAAPEFQVKELNTEDEDFYETIIEFTIEIFLEFIKVNKESIISVDYLLVLFSLINYETLEKNKRILQLLSDICGVQKNNFSGAVRAFSMFMTSSQLGTSLKIDNSEPNFGVNPIRRTSTMKGKGGSANDDIDYASDDLSLVEMLTGIPFQNVITAIEYIRDLSPSHLENFCDEALRWAVGCGDIDIATRAAKLYLMFMNSANEDIIQIVIRSIYIVNSIMAERVDPSYKNNAGLLAAIQDNQQPDYAKSIQYMAILLNILNKCHELMKVPNEDTFYVALSFLQFKEQIQMPLVNIALKIIINYFETEQDFIKKVMSKEGKMPNFLRPLIDMNHSETSLELSFKLISILATQYPKSLIDDDVDKFFSVTNMSISSKSSMASIPSVTNLSSVTTIDSSKRRTKIDSNSGFGLLILSLMPYAFINQHEESIKKIMESLSNLANGNGFRDLAIVLRSTLSGSPEEFCKSIMSLLGRVKIVSSDLALVVKFYTSISQSTVSAKASQNLKAMFGPIVSICTILLSNPAFEAPVSLFSDIGHYAICDKDSNRNSLNLDFLAVLTAKKGSASQTKIPKGLKRVPELKLRTLIDLSSWAPTDGVDSFDNVRDYPPLSVISIDYVGCKIQKPISCAVQQVKVEPFSKWTTMMFRAESLDMQMNDIVVNLDIRLESGKAKKVLDIFKKAIVINPDEHFAQDPATALPSPVSVKRAATINLTPKSDQLKIAELIQSIKAVDQLAIPSDETNPYALDQWAARMENKIFSPEEFVPSQDEINSIGSDVVKGIDSLSFFPSVRY</sequence>
<organism evidence="1 2">
    <name type="scientific">Tritrichomonas musculus</name>
    <dbReference type="NCBI Taxonomy" id="1915356"/>
    <lineage>
        <taxon>Eukaryota</taxon>
        <taxon>Metamonada</taxon>
        <taxon>Parabasalia</taxon>
        <taxon>Tritrichomonadida</taxon>
        <taxon>Tritrichomonadidae</taxon>
        <taxon>Tritrichomonas</taxon>
    </lineage>
</organism>
<proteinExistence type="predicted"/>
<keyword evidence="2" id="KW-1185">Reference proteome</keyword>
<name>A0ABR2KLK6_9EUKA</name>
<protein>
    <submittedName>
        <fullName evidence="1">Uncharacterized protein</fullName>
    </submittedName>
</protein>
<comment type="caution">
    <text evidence="1">The sequence shown here is derived from an EMBL/GenBank/DDBJ whole genome shotgun (WGS) entry which is preliminary data.</text>
</comment>
<dbReference type="EMBL" id="JAPFFF010000004">
    <property type="protein sequence ID" value="KAK8892000.1"/>
    <property type="molecule type" value="Genomic_DNA"/>
</dbReference>
<evidence type="ECO:0000313" key="2">
    <source>
        <dbReference type="Proteomes" id="UP001470230"/>
    </source>
</evidence>
<dbReference type="Proteomes" id="UP001470230">
    <property type="component" value="Unassembled WGS sequence"/>
</dbReference>
<reference evidence="1 2" key="1">
    <citation type="submission" date="2024-04" db="EMBL/GenBank/DDBJ databases">
        <title>Tritrichomonas musculus Genome.</title>
        <authorList>
            <person name="Alves-Ferreira E."/>
            <person name="Grigg M."/>
            <person name="Lorenzi H."/>
            <person name="Galac M."/>
        </authorList>
    </citation>
    <scope>NUCLEOTIDE SEQUENCE [LARGE SCALE GENOMIC DNA]</scope>
    <source>
        <strain evidence="1 2">EAF2021</strain>
    </source>
</reference>
<evidence type="ECO:0000313" key="1">
    <source>
        <dbReference type="EMBL" id="KAK8892000.1"/>
    </source>
</evidence>
<gene>
    <name evidence="1" type="ORF">M9Y10_029222</name>
</gene>